<dbReference type="PANTHER" id="PTHR30290">
    <property type="entry name" value="PERIPLASMIC BINDING COMPONENT OF ABC TRANSPORTER"/>
    <property type="match status" value="1"/>
</dbReference>
<dbReference type="EMBL" id="JACHMU010000001">
    <property type="protein sequence ID" value="MBB5742999.1"/>
    <property type="molecule type" value="Genomic_DNA"/>
</dbReference>
<protein>
    <submittedName>
        <fullName evidence="3">Peptide/nickel transport system substrate-binding protein</fullName>
    </submittedName>
</protein>
<dbReference type="GO" id="GO:0042597">
    <property type="term" value="C:periplasmic space"/>
    <property type="evidence" value="ECO:0007669"/>
    <property type="project" value="UniProtKB-ARBA"/>
</dbReference>
<dbReference type="Gene3D" id="3.40.190.10">
    <property type="entry name" value="Periplasmic binding protein-like II"/>
    <property type="match status" value="1"/>
</dbReference>
<accession>A0A7W9CCC8</accession>
<dbReference type="InterPro" id="IPR039424">
    <property type="entry name" value="SBP_5"/>
</dbReference>
<feature type="domain" description="Solute-binding protein family 5" evidence="2">
    <location>
        <begin position="104"/>
        <end position="468"/>
    </location>
</feature>
<dbReference type="SUPFAM" id="SSF53850">
    <property type="entry name" value="Periplasmic binding protein-like II"/>
    <property type="match status" value="1"/>
</dbReference>
<dbReference type="PIRSF" id="PIRSF002741">
    <property type="entry name" value="MppA"/>
    <property type="match status" value="1"/>
</dbReference>
<dbReference type="GO" id="GO:0015833">
    <property type="term" value="P:peptide transport"/>
    <property type="evidence" value="ECO:0007669"/>
    <property type="project" value="TreeGrafter"/>
</dbReference>
<evidence type="ECO:0000313" key="3">
    <source>
        <dbReference type="EMBL" id="MBB5742999.1"/>
    </source>
</evidence>
<comment type="caution">
    <text evidence="3">The sequence shown here is derived from an EMBL/GenBank/DDBJ whole genome shotgun (WGS) entry which is preliminary data.</text>
</comment>
<keyword evidence="4" id="KW-1185">Reference proteome</keyword>
<evidence type="ECO:0000259" key="2">
    <source>
        <dbReference type="Pfam" id="PF00496"/>
    </source>
</evidence>
<dbReference type="Proteomes" id="UP000517712">
    <property type="component" value="Unassembled WGS sequence"/>
</dbReference>
<dbReference type="Gene3D" id="3.10.105.10">
    <property type="entry name" value="Dipeptide-binding Protein, Domain 3"/>
    <property type="match status" value="1"/>
</dbReference>
<proteinExistence type="predicted"/>
<keyword evidence="1" id="KW-0472">Membrane</keyword>
<name>A0A7W9CCC8_9MICO</name>
<feature type="transmembrane region" description="Helical" evidence="1">
    <location>
        <begin position="16"/>
        <end position="35"/>
    </location>
</feature>
<evidence type="ECO:0000313" key="4">
    <source>
        <dbReference type="Proteomes" id="UP000517712"/>
    </source>
</evidence>
<reference evidence="3 4" key="1">
    <citation type="submission" date="2020-08" db="EMBL/GenBank/DDBJ databases">
        <title>Sequencing the genomes of 1000 actinobacteria strains.</title>
        <authorList>
            <person name="Klenk H.-P."/>
        </authorList>
    </citation>
    <scope>NUCLEOTIDE SEQUENCE [LARGE SCALE GENOMIC DNA]</scope>
    <source>
        <strain evidence="3 4">DSM 24823</strain>
    </source>
</reference>
<keyword evidence="1" id="KW-0812">Transmembrane</keyword>
<dbReference type="AlphaFoldDB" id="A0A7W9CCC8"/>
<sequence>MSQPHVRIVRKNRRPVWVVVGIAAVAAVILGIVFLPRLLGGGPAGASAASVDSAGQTPQSGGTLTYLDAEVIASASIQNGTWQSTALTHNITDRLVFANPDTGELEPWLAESWDISEDGLEYVFRIRDGVTFSNGQELDAGAVQRNIEFQAFGNPDLGVVPNTTYPIVDTVTSDETERTVTVRLVEPFSPYIKILSNWASSLVADETLALSAEELQQATNVIGTGPFVVESEVYGEEIVLVRRDDYAWAPAGSENQGAAYLEKIIWIPVLEDSTRLGSLRAGEGDLIRYVQPSEEDALAADGFQVLGLQGTGQTNTWILKQQIPALRDVRVRQAISAAIDRDQIIDDLYTDNWTTASSLVTEDAFGFTDQSDKLEFDRDRADALLDEAGWTERDAEGYRVKDGERLHIKTVIDVFDATSAPLFQLIAWQLQQVGIELELTEVDYANVSTAYADPEVGVLRTGWPQADPWVTIRNAFDTEKTNTLALPETDEVLNDLLNRQTTVDGDERAEILAELQDYLIDNAYAFPILTDTQVFALQPHVRGFEWTPEARPVFHNTWIAED</sequence>
<gene>
    <name evidence="3" type="ORF">HD600_001496</name>
</gene>
<dbReference type="Pfam" id="PF00496">
    <property type="entry name" value="SBP_bac_5"/>
    <property type="match status" value="1"/>
</dbReference>
<dbReference type="RefSeq" id="WP_144794454.1">
    <property type="nucleotide sequence ID" value="NZ_BAAAPG010000001.1"/>
</dbReference>
<dbReference type="GO" id="GO:1904680">
    <property type="term" value="F:peptide transmembrane transporter activity"/>
    <property type="evidence" value="ECO:0007669"/>
    <property type="project" value="TreeGrafter"/>
</dbReference>
<keyword evidence="1" id="KW-1133">Transmembrane helix</keyword>
<dbReference type="InterPro" id="IPR000914">
    <property type="entry name" value="SBP_5_dom"/>
</dbReference>
<dbReference type="InterPro" id="IPR030678">
    <property type="entry name" value="Peptide/Ni-bd"/>
</dbReference>
<organism evidence="3 4">
    <name type="scientific">Microbacterium ginsengiterrae</name>
    <dbReference type="NCBI Taxonomy" id="546115"/>
    <lineage>
        <taxon>Bacteria</taxon>
        <taxon>Bacillati</taxon>
        <taxon>Actinomycetota</taxon>
        <taxon>Actinomycetes</taxon>
        <taxon>Micrococcales</taxon>
        <taxon>Microbacteriaceae</taxon>
        <taxon>Microbacterium</taxon>
    </lineage>
</organism>
<evidence type="ECO:0000256" key="1">
    <source>
        <dbReference type="SAM" id="Phobius"/>
    </source>
</evidence>
<dbReference type="GO" id="GO:0043190">
    <property type="term" value="C:ATP-binding cassette (ABC) transporter complex"/>
    <property type="evidence" value="ECO:0007669"/>
    <property type="project" value="InterPro"/>
</dbReference>